<feature type="transmembrane region" description="Helical" evidence="1">
    <location>
        <begin position="51"/>
        <end position="76"/>
    </location>
</feature>
<dbReference type="eggNOG" id="COG1266">
    <property type="taxonomic scope" value="Bacteria"/>
</dbReference>
<sequence length="216" mass="22060">MRTAEGSRRITGFVLLGITSVMMVPLVYGFARDASWFLGEEIGLARAESVSLVAWVAAAGVALAYVVGTSVAVPGVRPESFRWSGLKAIAVVSAVVSGIVEELVFRGLLMDALDAAGSSAALQVVVSALAFGVAHAVWGAFAGDLRLVLPTVVATTLLGGALAVVYLLADRTLLPVAIAHVAINLVIEPGLMLSVVSASRAGRPRRAGGGASPDRA</sequence>
<keyword evidence="4" id="KW-1185">Reference proteome</keyword>
<feature type="domain" description="CAAX prenyl protease 2/Lysostaphin resistance protein A-like" evidence="2">
    <location>
        <begin position="88"/>
        <end position="186"/>
    </location>
</feature>
<keyword evidence="1" id="KW-0472">Membrane</keyword>
<dbReference type="Proteomes" id="UP000001318">
    <property type="component" value="Chromosome"/>
</dbReference>
<proteinExistence type="predicted"/>
<evidence type="ECO:0000313" key="4">
    <source>
        <dbReference type="Proteomes" id="UP000001318"/>
    </source>
</evidence>
<feature type="transmembrane region" description="Helical" evidence="1">
    <location>
        <begin position="148"/>
        <end position="168"/>
    </location>
</feature>
<dbReference type="KEGG" id="cms:CMS2961"/>
<feature type="transmembrane region" description="Helical" evidence="1">
    <location>
        <begin position="120"/>
        <end position="141"/>
    </location>
</feature>
<dbReference type="GeneID" id="29472040"/>
<name>B0RCU2_CLASE</name>
<dbReference type="Pfam" id="PF02517">
    <property type="entry name" value="Rce1-like"/>
    <property type="match status" value="1"/>
</dbReference>
<accession>B0RCU2</accession>
<organism evidence="3 4">
    <name type="scientific">Clavibacter sepedonicus</name>
    <name type="common">Clavibacter michiganensis subsp. sepedonicus</name>
    <dbReference type="NCBI Taxonomy" id="31964"/>
    <lineage>
        <taxon>Bacteria</taxon>
        <taxon>Bacillati</taxon>
        <taxon>Actinomycetota</taxon>
        <taxon>Actinomycetes</taxon>
        <taxon>Micrococcales</taxon>
        <taxon>Microbacteriaceae</taxon>
        <taxon>Clavibacter</taxon>
    </lineage>
</organism>
<dbReference type="InterPro" id="IPR052710">
    <property type="entry name" value="CAAX_protease"/>
</dbReference>
<evidence type="ECO:0000259" key="2">
    <source>
        <dbReference type="Pfam" id="PF02517"/>
    </source>
</evidence>
<dbReference type="GO" id="GO:0080120">
    <property type="term" value="P:CAAX-box protein maturation"/>
    <property type="evidence" value="ECO:0007669"/>
    <property type="project" value="UniProtKB-ARBA"/>
</dbReference>
<feature type="transmembrane region" description="Helical" evidence="1">
    <location>
        <begin position="174"/>
        <end position="196"/>
    </location>
</feature>
<reference evidence="3 4" key="1">
    <citation type="journal article" date="2008" name="J. Bacteriol.">
        <title>Genome of the actinomycete plant pathogen Clavibacter michiganensis subsp. sepedonicus suggests recent niche adaptation.</title>
        <authorList>
            <person name="Bentley S.D."/>
            <person name="Corton C."/>
            <person name="Brown S.E."/>
            <person name="Barron A."/>
            <person name="Clark L."/>
            <person name="Doggett J."/>
            <person name="Harris B."/>
            <person name="Ormond D."/>
            <person name="Quail M.A."/>
            <person name="May G."/>
            <person name="Francis D."/>
            <person name="Knudson D."/>
            <person name="Parkhill J."/>
            <person name="Ishimaru C.A."/>
        </authorList>
    </citation>
    <scope>NUCLEOTIDE SEQUENCE [LARGE SCALE GENOMIC DNA]</scope>
    <source>
        <strain evidence="4">ATCC 33113 / DSM 20744 / JCM 9667 / LMG 2889 / ICMP 2535 / C-1</strain>
    </source>
</reference>
<dbReference type="EMBL" id="AM849034">
    <property type="protein sequence ID" value="CAQ03032.1"/>
    <property type="molecule type" value="Genomic_DNA"/>
</dbReference>
<dbReference type="RefSeq" id="WP_012300182.1">
    <property type="nucleotide sequence ID" value="NC_010407.1"/>
</dbReference>
<dbReference type="PANTHER" id="PTHR36435:SF1">
    <property type="entry name" value="CAAX AMINO TERMINAL PROTEASE FAMILY PROTEIN"/>
    <property type="match status" value="1"/>
</dbReference>
<protein>
    <submittedName>
        <fullName evidence="3">Integral membrane protein</fullName>
    </submittedName>
</protein>
<keyword evidence="1" id="KW-0812">Transmembrane</keyword>
<dbReference type="GO" id="GO:0004175">
    <property type="term" value="F:endopeptidase activity"/>
    <property type="evidence" value="ECO:0007669"/>
    <property type="project" value="UniProtKB-ARBA"/>
</dbReference>
<dbReference type="HOGENOM" id="CLU_1297755_0_0_11"/>
<evidence type="ECO:0000256" key="1">
    <source>
        <dbReference type="SAM" id="Phobius"/>
    </source>
</evidence>
<keyword evidence="1" id="KW-1133">Transmembrane helix</keyword>
<dbReference type="PANTHER" id="PTHR36435">
    <property type="entry name" value="SLR1288 PROTEIN"/>
    <property type="match status" value="1"/>
</dbReference>
<gene>
    <name evidence="3" type="ordered locus">CMS2961</name>
</gene>
<dbReference type="AlphaFoldDB" id="B0RCU2"/>
<evidence type="ECO:0000313" key="3">
    <source>
        <dbReference type="EMBL" id="CAQ03032.1"/>
    </source>
</evidence>
<feature type="transmembrane region" description="Helical" evidence="1">
    <location>
        <begin position="12"/>
        <end position="31"/>
    </location>
</feature>
<dbReference type="InterPro" id="IPR003675">
    <property type="entry name" value="Rce1/LyrA-like_dom"/>
</dbReference>
<feature type="transmembrane region" description="Helical" evidence="1">
    <location>
        <begin position="88"/>
        <end position="108"/>
    </location>
</feature>